<evidence type="ECO:0000256" key="11">
    <source>
        <dbReference type="ARBA" id="ARBA00022837"/>
    </source>
</evidence>
<evidence type="ECO:0000256" key="7">
    <source>
        <dbReference type="ARBA" id="ARBA00022722"/>
    </source>
</evidence>
<feature type="region of interest" description="Disordered" evidence="15">
    <location>
        <begin position="1"/>
        <end position="32"/>
    </location>
</feature>
<feature type="compositionally biased region" description="Polar residues" evidence="15">
    <location>
        <begin position="1"/>
        <end position="10"/>
    </location>
</feature>
<feature type="transmembrane region" description="Helical" evidence="16">
    <location>
        <begin position="44"/>
        <end position="65"/>
    </location>
</feature>
<dbReference type="EMBL" id="NJET01000102">
    <property type="protein sequence ID" value="PHH61498.1"/>
    <property type="molecule type" value="Genomic_DNA"/>
</dbReference>
<protein>
    <recommendedName>
        <fullName evidence="4">Probable endonuclease LCL3</fullName>
    </recommendedName>
    <alternativeName>
        <fullName evidence="5">Probable endonuclease lcl3</fullName>
    </alternativeName>
</protein>
<dbReference type="PANTHER" id="PTHR12302:SF3">
    <property type="entry name" value="SERINE_THREONINE-PROTEIN KINASE 31"/>
    <property type="match status" value="1"/>
</dbReference>
<organism evidence="18 19">
    <name type="scientific">Ophiocordyceps australis</name>
    <dbReference type="NCBI Taxonomy" id="1399860"/>
    <lineage>
        <taxon>Eukaryota</taxon>
        <taxon>Fungi</taxon>
        <taxon>Dikarya</taxon>
        <taxon>Ascomycota</taxon>
        <taxon>Pezizomycotina</taxon>
        <taxon>Sordariomycetes</taxon>
        <taxon>Hypocreomycetidae</taxon>
        <taxon>Hypocreales</taxon>
        <taxon>Ophiocordycipitaceae</taxon>
        <taxon>Ophiocordyceps</taxon>
    </lineage>
</organism>
<evidence type="ECO:0000259" key="17">
    <source>
        <dbReference type="PROSITE" id="PS50830"/>
    </source>
</evidence>
<evidence type="ECO:0000256" key="6">
    <source>
        <dbReference type="ARBA" id="ARBA00022692"/>
    </source>
</evidence>
<keyword evidence="8" id="KW-0479">Metal-binding</keyword>
<keyword evidence="11" id="KW-0106">Calcium</keyword>
<dbReference type="GO" id="GO:0046872">
    <property type="term" value="F:metal ion binding"/>
    <property type="evidence" value="ECO:0007669"/>
    <property type="project" value="UniProtKB-KW"/>
</dbReference>
<evidence type="ECO:0000256" key="5">
    <source>
        <dbReference type="ARBA" id="ARBA00014651"/>
    </source>
</evidence>
<dbReference type="Proteomes" id="UP000226192">
    <property type="component" value="Unassembled WGS sequence"/>
</dbReference>
<dbReference type="PROSITE" id="PS50830">
    <property type="entry name" value="TNASE_3"/>
    <property type="match status" value="1"/>
</dbReference>
<dbReference type="GO" id="GO:0016787">
    <property type="term" value="F:hydrolase activity"/>
    <property type="evidence" value="ECO:0007669"/>
    <property type="project" value="UniProtKB-KW"/>
</dbReference>
<keyword evidence="7" id="KW-0540">Nuclease</keyword>
<sequence length="255" mass="29151">MWPFWSSGSSKDADRDGGHKTRPVSWQGALETSKTSPLDAAKQWAPMVAISLGSLAVVQFYSTYLRRIPGARYLRPSDFHRKSLWGRVTSVGDGDNFHLFHMPGGMIAGWGLWRHVPEKRKDLHTISIRIAGVDAPEGAHFGRPGQPYAPEALEWLSQYILRRNVRAYVYRCDQYDRAVASVYIWRYCIRRDVGLEMIKRGLATVYEATYGAEYGGRKELYLKAEAKAKRKRLGMWSGKAKSFESPRQYKSKWAK</sequence>
<feature type="domain" description="TNase-like" evidence="17">
    <location>
        <begin position="82"/>
        <end position="238"/>
    </location>
</feature>
<comment type="similarity">
    <text evidence="3">Belongs to the LCL3 family.</text>
</comment>
<keyword evidence="9" id="KW-0255">Endonuclease</keyword>
<reference evidence="18 19" key="1">
    <citation type="submission" date="2017-06" db="EMBL/GenBank/DDBJ databases">
        <title>Ant-infecting Ophiocordyceps genomes reveal a high diversity of potential behavioral manipulation genes and a possible major role for enterotoxins.</title>
        <authorList>
            <person name="De Bekker C."/>
            <person name="Evans H.C."/>
            <person name="Brachmann A."/>
            <person name="Hughes D.P."/>
        </authorList>
    </citation>
    <scope>NUCLEOTIDE SEQUENCE [LARGE SCALE GENOMIC DNA]</scope>
    <source>
        <strain evidence="18 19">Map64</strain>
    </source>
</reference>
<dbReference type="PANTHER" id="PTHR12302">
    <property type="entry name" value="EBNA2 BINDING PROTEIN P100"/>
    <property type="match status" value="1"/>
</dbReference>
<keyword evidence="12 16" id="KW-1133">Transmembrane helix</keyword>
<comment type="caution">
    <text evidence="18">The sequence shown here is derived from an EMBL/GenBank/DDBJ whole genome shotgun (WGS) entry which is preliminary data.</text>
</comment>
<evidence type="ECO:0000256" key="14">
    <source>
        <dbReference type="ARBA" id="ARBA00023136"/>
    </source>
</evidence>
<evidence type="ECO:0000256" key="8">
    <source>
        <dbReference type="ARBA" id="ARBA00022723"/>
    </source>
</evidence>
<evidence type="ECO:0000256" key="13">
    <source>
        <dbReference type="ARBA" id="ARBA00023128"/>
    </source>
</evidence>
<keyword evidence="14 16" id="KW-0472">Membrane</keyword>
<keyword evidence="19" id="KW-1185">Reference proteome</keyword>
<evidence type="ECO:0000256" key="16">
    <source>
        <dbReference type="SAM" id="Phobius"/>
    </source>
</evidence>
<dbReference type="GO" id="GO:0005739">
    <property type="term" value="C:mitochondrion"/>
    <property type="evidence" value="ECO:0007669"/>
    <property type="project" value="UniProtKB-SubCell"/>
</dbReference>
<dbReference type="STRING" id="1399860.A0A2C5XG88"/>
<dbReference type="Gene3D" id="2.40.50.90">
    <property type="match status" value="1"/>
</dbReference>
<dbReference type="OrthoDB" id="430293at2759"/>
<dbReference type="AlphaFoldDB" id="A0A2C5XG88"/>
<proteinExistence type="inferred from homology"/>
<gene>
    <name evidence="18" type="ORF">CDD81_345</name>
</gene>
<evidence type="ECO:0000256" key="15">
    <source>
        <dbReference type="SAM" id="MobiDB-lite"/>
    </source>
</evidence>
<evidence type="ECO:0000256" key="2">
    <source>
        <dbReference type="ARBA" id="ARBA00004173"/>
    </source>
</evidence>
<evidence type="ECO:0000313" key="19">
    <source>
        <dbReference type="Proteomes" id="UP000226192"/>
    </source>
</evidence>
<keyword evidence="6 16" id="KW-0812">Transmembrane</keyword>
<evidence type="ECO:0000313" key="18">
    <source>
        <dbReference type="EMBL" id="PHH61498.1"/>
    </source>
</evidence>
<dbReference type="GO" id="GO:0016020">
    <property type="term" value="C:membrane"/>
    <property type="evidence" value="ECO:0007669"/>
    <property type="project" value="UniProtKB-SubCell"/>
</dbReference>
<keyword evidence="10" id="KW-0378">Hydrolase</keyword>
<evidence type="ECO:0000256" key="1">
    <source>
        <dbReference type="ARBA" id="ARBA00004167"/>
    </source>
</evidence>
<dbReference type="SMART" id="SM00318">
    <property type="entry name" value="SNc"/>
    <property type="match status" value="1"/>
</dbReference>
<name>A0A2C5XG88_9HYPO</name>
<evidence type="ECO:0000256" key="4">
    <source>
        <dbReference type="ARBA" id="ARBA00013404"/>
    </source>
</evidence>
<comment type="subcellular location">
    <subcellularLocation>
        <location evidence="1">Membrane</location>
        <topology evidence="1">Single-pass membrane protein</topology>
    </subcellularLocation>
    <subcellularLocation>
        <location evidence="2">Mitochondrion</location>
    </subcellularLocation>
</comment>
<dbReference type="Pfam" id="PF00565">
    <property type="entry name" value="SNase"/>
    <property type="match status" value="1"/>
</dbReference>
<dbReference type="GO" id="GO:0004519">
    <property type="term" value="F:endonuclease activity"/>
    <property type="evidence" value="ECO:0007669"/>
    <property type="project" value="UniProtKB-KW"/>
</dbReference>
<dbReference type="InterPro" id="IPR016071">
    <property type="entry name" value="Staphylococal_nuclease_OB-fold"/>
</dbReference>
<dbReference type="InterPro" id="IPR035437">
    <property type="entry name" value="SNase_OB-fold_sf"/>
</dbReference>
<evidence type="ECO:0000256" key="9">
    <source>
        <dbReference type="ARBA" id="ARBA00022759"/>
    </source>
</evidence>
<accession>A0A2C5XG88</accession>
<evidence type="ECO:0000256" key="10">
    <source>
        <dbReference type="ARBA" id="ARBA00022801"/>
    </source>
</evidence>
<keyword evidence="13" id="KW-0496">Mitochondrion</keyword>
<dbReference type="FunFam" id="2.40.50.90:FF:000029">
    <property type="entry name" value="Probable endonuclease lcl3"/>
    <property type="match status" value="1"/>
</dbReference>
<feature type="region of interest" description="Disordered" evidence="15">
    <location>
        <begin position="236"/>
        <end position="255"/>
    </location>
</feature>
<evidence type="ECO:0000256" key="12">
    <source>
        <dbReference type="ARBA" id="ARBA00022989"/>
    </source>
</evidence>
<evidence type="ECO:0000256" key="3">
    <source>
        <dbReference type="ARBA" id="ARBA00005435"/>
    </source>
</evidence>
<dbReference type="SUPFAM" id="SSF50199">
    <property type="entry name" value="Staphylococcal nuclease"/>
    <property type="match status" value="1"/>
</dbReference>